<dbReference type="NCBIfam" id="TIGR02912">
    <property type="entry name" value="sulfite_red_C"/>
    <property type="match status" value="1"/>
</dbReference>
<keyword evidence="4" id="KW-0479">Metal-binding</keyword>
<keyword evidence="10" id="KW-1185">Reference proteome</keyword>
<dbReference type="EMBL" id="DF820458">
    <property type="protein sequence ID" value="GAK52287.1"/>
    <property type="molecule type" value="Genomic_DNA"/>
</dbReference>
<evidence type="ECO:0000256" key="4">
    <source>
        <dbReference type="ARBA" id="ARBA00022723"/>
    </source>
</evidence>
<dbReference type="AlphaFoldDB" id="A0A081BPH1"/>
<dbReference type="Gene3D" id="3.30.413.10">
    <property type="entry name" value="Sulfite Reductase Hemoprotein, domain 1"/>
    <property type="match status" value="1"/>
</dbReference>
<dbReference type="InterPro" id="IPR005117">
    <property type="entry name" value="NiRdtase/SiRdtase_haem-b_fer"/>
</dbReference>
<keyword evidence="5" id="KW-0560">Oxidoreductase</keyword>
<gene>
    <name evidence="9" type="ORF">U14_03538</name>
</gene>
<dbReference type="InterPro" id="IPR017896">
    <property type="entry name" value="4Fe4S_Fe-S-bd"/>
</dbReference>
<dbReference type="GO" id="GO:0000103">
    <property type="term" value="P:sulfate assimilation"/>
    <property type="evidence" value="ECO:0007669"/>
    <property type="project" value="TreeGrafter"/>
</dbReference>
<protein>
    <submittedName>
        <fullName evidence="9">Anaerobic sulfite reductase subunit C</fullName>
    </submittedName>
</protein>
<dbReference type="InterPro" id="IPR014261">
    <property type="entry name" value="Sulphite_reductase_C"/>
</dbReference>
<dbReference type="Gene3D" id="3.90.480.10">
    <property type="entry name" value="Sulfite Reductase Hemoprotein,Domain 2"/>
    <property type="match status" value="1"/>
</dbReference>
<organism evidence="9">
    <name type="scientific">Candidatus Moduliflexus flocculans</name>
    <dbReference type="NCBI Taxonomy" id="1499966"/>
    <lineage>
        <taxon>Bacteria</taxon>
        <taxon>Candidatus Moduliflexota</taxon>
        <taxon>Candidatus Moduliflexia</taxon>
        <taxon>Candidatus Moduliflexales</taxon>
        <taxon>Candidatus Moduliflexaceae</taxon>
    </lineage>
</organism>
<keyword evidence="6" id="KW-0408">Iron</keyword>
<dbReference type="Proteomes" id="UP000030700">
    <property type="component" value="Unassembled WGS sequence"/>
</dbReference>
<dbReference type="Gene3D" id="3.30.70.20">
    <property type="match status" value="1"/>
</dbReference>
<comment type="similarity">
    <text evidence="1">Belongs to the nitrite and sulfite reductase 4Fe-4S domain family.</text>
</comment>
<sequence length="334" mass="37255">MALDLNTKKVIRNAFRITSKRPLTCLRVRVPGGHLAARHLAVVQRIAEEFGNGNVHLTIRQGFEIPGIPFERMPDVNRALKTLIDEVEIAAGVSIEQREGGYPAAGTRNISACIGNRVCPFANYDTTALAERLEKAVFPNHFHVKIAATGCQNDCIKAHLQDFGIIGQADVELDSQRCVGCEACAKNCQLRVTGAITMRHNRAVRDPRRCIGCGECVLKCPTNAWTRNPQKYYRLVVMGRTGKKNPRLAAPFIEWTTEDAIIAIIRNTYAFIEQHIDKSLPKEHVGYIVDRVGYKQFREAVLSGVELGAKAVVAENLNHAGYWYERDTAFSRNK</sequence>
<evidence type="ECO:0000313" key="10">
    <source>
        <dbReference type="Proteomes" id="UP000030700"/>
    </source>
</evidence>
<dbReference type="Pfam" id="PF01077">
    <property type="entry name" value="NIR_SIR"/>
    <property type="match status" value="1"/>
</dbReference>
<dbReference type="PRINTS" id="PR00397">
    <property type="entry name" value="SIROHAEM"/>
</dbReference>
<accession>A0A081BPH1</accession>
<dbReference type="HOGENOM" id="CLU_072599_1_0_0"/>
<dbReference type="PANTHER" id="PTHR11493:SF54">
    <property type="entry name" value="ANAEROBIC SULFITE REDUCTASE SUBUNIT C"/>
    <property type="match status" value="1"/>
</dbReference>
<dbReference type="InterPro" id="IPR045854">
    <property type="entry name" value="NO2/SO3_Rdtase_4Fe4S_sf"/>
</dbReference>
<proteinExistence type="inferred from homology"/>
<evidence type="ECO:0000256" key="2">
    <source>
        <dbReference type="ARBA" id="ARBA00022485"/>
    </source>
</evidence>
<dbReference type="GO" id="GO:0020037">
    <property type="term" value="F:heme binding"/>
    <property type="evidence" value="ECO:0007669"/>
    <property type="project" value="InterPro"/>
</dbReference>
<dbReference type="GO" id="GO:0016002">
    <property type="term" value="F:sulfite reductase activity"/>
    <property type="evidence" value="ECO:0007669"/>
    <property type="project" value="TreeGrafter"/>
</dbReference>
<feature type="domain" description="4Fe-4S ferredoxin-type" evidence="8">
    <location>
        <begin position="169"/>
        <end position="199"/>
    </location>
</feature>
<keyword evidence="2" id="KW-0004">4Fe-4S</keyword>
<dbReference type="GO" id="GO:0009337">
    <property type="term" value="C:sulfite reductase complex (NADPH)"/>
    <property type="evidence" value="ECO:0007669"/>
    <property type="project" value="TreeGrafter"/>
</dbReference>
<dbReference type="InterPro" id="IPR045169">
    <property type="entry name" value="NO2/SO3_Rdtase_4Fe4S_prot"/>
</dbReference>
<name>A0A081BPH1_9BACT</name>
<dbReference type="Pfam" id="PF03460">
    <property type="entry name" value="NIR_SIR_ferr"/>
    <property type="match status" value="1"/>
</dbReference>
<keyword evidence="7" id="KW-0411">Iron-sulfur</keyword>
<evidence type="ECO:0000256" key="1">
    <source>
        <dbReference type="ARBA" id="ARBA00010429"/>
    </source>
</evidence>
<dbReference type="PROSITE" id="PS00198">
    <property type="entry name" value="4FE4S_FER_1"/>
    <property type="match status" value="1"/>
</dbReference>
<dbReference type="Pfam" id="PF00037">
    <property type="entry name" value="Fer4"/>
    <property type="match status" value="1"/>
</dbReference>
<keyword evidence="3" id="KW-0349">Heme</keyword>
<evidence type="ECO:0000256" key="3">
    <source>
        <dbReference type="ARBA" id="ARBA00022617"/>
    </source>
</evidence>
<dbReference type="InterPro" id="IPR006066">
    <property type="entry name" value="NO2/SO3_Rdtase_FeS/sirohaem_BS"/>
</dbReference>
<evidence type="ECO:0000259" key="8">
    <source>
        <dbReference type="PROSITE" id="PS51379"/>
    </source>
</evidence>
<dbReference type="InterPro" id="IPR036136">
    <property type="entry name" value="Nit/Sulf_reduc_fer-like_dom_sf"/>
</dbReference>
<dbReference type="GO" id="GO:0046872">
    <property type="term" value="F:metal ion binding"/>
    <property type="evidence" value="ECO:0007669"/>
    <property type="project" value="UniProtKB-KW"/>
</dbReference>
<dbReference type="PROSITE" id="PS00365">
    <property type="entry name" value="NIR_SIR"/>
    <property type="match status" value="1"/>
</dbReference>
<feature type="domain" description="4Fe-4S ferredoxin-type" evidence="8">
    <location>
        <begin position="201"/>
        <end position="230"/>
    </location>
</feature>
<dbReference type="PANTHER" id="PTHR11493">
    <property type="entry name" value="SULFITE REDUCTASE [NADPH] SUBUNIT BETA-RELATED"/>
    <property type="match status" value="1"/>
</dbReference>
<dbReference type="InterPro" id="IPR017900">
    <property type="entry name" value="4Fe4S_Fe_S_CS"/>
</dbReference>
<dbReference type="STRING" id="1499966.U14_03538"/>
<dbReference type="GO" id="GO:0050311">
    <property type="term" value="F:sulfite reductase (ferredoxin) activity"/>
    <property type="evidence" value="ECO:0007669"/>
    <property type="project" value="TreeGrafter"/>
</dbReference>
<dbReference type="PROSITE" id="PS51379">
    <property type="entry name" value="4FE4S_FER_2"/>
    <property type="match status" value="2"/>
</dbReference>
<evidence type="ECO:0000256" key="7">
    <source>
        <dbReference type="ARBA" id="ARBA00023014"/>
    </source>
</evidence>
<dbReference type="GO" id="GO:0051539">
    <property type="term" value="F:4 iron, 4 sulfur cluster binding"/>
    <property type="evidence" value="ECO:0007669"/>
    <property type="project" value="UniProtKB-KW"/>
</dbReference>
<evidence type="ECO:0000256" key="6">
    <source>
        <dbReference type="ARBA" id="ARBA00023004"/>
    </source>
</evidence>
<dbReference type="SUPFAM" id="SSF55124">
    <property type="entry name" value="Nitrite/Sulfite reductase N-terminal domain-like"/>
    <property type="match status" value="1"/>
</dbReference>
<dbReference type="SUPFAM" id="SSF56014">
    <property type="entry name" value="Nitrite and sulphite reductase 4Fe-4S domain-like"/>
    <property type="match status" value="1"/>
</dbReference>
<reference evidence="9" key="1">
    <citation type="journal article" date="2015" name="PeerJ">
        <title>First genomic representation of candidate bacterial phylum KSB3 points to enhanced environmental sensing as a trigger of wastewater bulking.</title>
        <authorList>
            <person name="Sekiguchi Y."/>
            <person name="Ohashi A."/>
            <person name="Parks D.H."/>
            <person name="Yamauchi T."/>
            <person name="Tyson G.W."/>
            <person name="Hugenholtz P."/>
        </authorList>
    </citation>
    <scope>NUCLEOTIDE SEQUENCE [LARGE SCALE GENOMIC DNA]</scope>
</reference>
<evidence type="ECO:0000256" key="5">
    <source>
        <dbReference type="ARBA" id="ARBA00023002"/>
    </source>
</evidence>
<evidence type="ECO:0000313" key="9">
    <source>
        <dbReference type="EMBL" id="GAK52287.1"/>
    </source>
</evidence>
<dbReference type="InterPro" id="IPR006067">
    <property type="entry name" value="NO2/SO3_Rdtase_4Fe4S_dom"/>
</dbReference>
<dbReference type="SUPFAM" id="SSF54862">
    <property type="entry name" value="4Fe-4S ferredoxins"/>
    <property type="match status" value="1"/>
</dbReference>